<dbReference type="InterPro" id="IPR011037">
    <property type="entry name" value="Pyrv_Knase-like_insert_dom_sf"/>
</dbReference>
<dbReference type="Gene3D" id="2.40.33.20">
    <property type="entry name" value="PK beta-barrel domain-like"/>
    <property type="match status" value="1"/>
</dbReference>
<reference evidence="2" key="1">
    <citation type="submission" date="2022-12" db="EMBL/GenBank/DDBJ databases">
        <title>Marinomonas 15G1-11 sp. nov, isolated from marine algae.</title>
        <authorList>
            <person name="Butt M."/>
            <person name="Choi D.G."/>
            <person name="Kim J.M."/>
            <person name="Lee J.K."/>
            <person name="Baek J.H."/>
            <person name="Jeon C.O."/>
        </authorList>
    </citation>
    <scope>NUCLEOTIDE SEQUENCE</scope>
    <source>
        <strain evidence="2">15G1-11</strain>
    </source>
</reference>
<gene>
    <name evidence="2" type="ORF">O1D97_18310</name>
</gene>
<proteinExistence type="predicted"/>
<dbReference type="PANTHER" id="PTHR14237:SF19">
    <property type="entry name" value="MITOCHONDRIAL AMIDOXIME REDUCING COMPONENT 1"/>
    <property type="match status" value="1"/>
</dbReference>
<dbReference type="InterPro" id="IPR005302">
    <property type="entry name" value="MoCF_Sase_C"/>
</dbReference>
<evidence type="ECO:0000313" key="3">
    <source>
        <dbReference type="Proteomes" id="UP001149719"/>
    </source>
</evidence>
<dbReference type="EMBL" id="JAPUBN010000021">
    <property type="protein sequence ID" value="MCZ2723513.1"/>
    <property type="molecule type" value="Genomic_DNA"/>
</dbReference>
<dbReference type="PANTHER" id="PTHR14237">
    <property type="entry name" value="MOLYBDOPTERIN COFACTOR SULFURASE MOSC"/>
    <property type="match status" value="1"/>
</dbReference>
<keyword evidence="3" id="KW-1185">Reference proteome</keyword>
<name>A0ABT4K0H0_9GAMM</name>
<dbReference type="PROSITE" id="PS51340">
    <property type="entry name" value="MOSC"/>
    <property type="match status" value="1"/>
</dbReference>
<dbReference type="Proteomes" id="UP001149719">
    <property type="component" value="Unassembled WGS sequence"/>
</dbReference>
<sequence>MPATVSELAIYPIKSIQGIKLTQAVATDSGFFNDRRYMLVKRSGEFITGRENPSLTLVRCIIHPDDTLELSHPNTDIKLVIDPNSFSDRRITVTIWENEVEARICGSQFDQWFSSVLGEEVLLTFFDQDSKRVTKRRPEMPVAFADGYPYLITSKASLNALNDRCSEAMSMERFRSNIVVDHCDAFEEDTWQTIKIGEAIFEATKPCSRCIFTTLDPITAQRSRKGEPIKTLAKFRMTAEKEVTFGMNFVCIQEGIVKENDTIEVISYRVAEQYQDKTATKS</sequence>
<dbReference type="SUPFAM" id="SSF141673">
    <property type="entry name" value="MOSC N-terminal domain-like"/>
    <property type="match status" value="1"/>
</dbReference>
<feature type="domain" description="MOSC" evidence="1">
    <location>
        <begin position="115"/>
        <end position="266"/>
    </location>
</feature>
<dbReference type="Pfam" id="PF03476">
    <property type="entry name" value="MOSC_N"/>
    <property type="match status" value="1"/>
</dbReference>
<accession>A0ABT4K0H0</accession>
<evidence type="ECO:0000259" key="1">
    <source>
        <dbReference type="PROSITE" id="PS51340"/>
    </source>
</evidence>
<evidence type="ECO:0000313" key="2">
    <source>
        <dbReference type="EMBL" id="MCZ2723513.1"/>
    </source>
</evidence>
<dbReference type="SUPFAM" id="SSF50800">
    <property type="entry name" value="PK beta-barrel domain-like"/>
    <property type="match status" value="1"/>
</dbReference>
<organism evidence="2 3">
    <name type="scientific">Marinomonas phaeophyticola</name>
    <dbReference type="NCBI Taxonomy" id="3004091"/>
    <lineage>
        <taxon>Bacteria</taxon>
        <taxon>Pseudomonadati</taxon>
        <taxon>Pseudomonadota</taxon>
        <taxon>Gammaproteobacteria</taxon>
        <taxon>Oceanospirillales</taxon>
        <taxon>Oceanospirillaceae</taxon>
        <taxon>Marinomonas</taxon>
    </lineage>
</organism>
<dbReference type="InterPro" id="IPR005303">
    <property type="entry name" value="MOCOS_middle"/>
</dbReference>
<protein>
    <submittedName>
        <fullName evidence="2">MOSC domain-containing protein</fullName>
    </submittedName>
</protein>
<comment type="caution">
    <text evidence="2">The sequence shown here is derived from an EMBL/GenBank/DDBJ whole genome shotgun (WGS) entry which is preliminary data.</text>
</comment>
<dbReference type="Pfam" id="PF03473">
    <property type="entry name" value="MOSC"/>
    <property type="match status" value="1"/>
</dbReference>
<dbReference type="RefSeq" id="WP_269127637.1">
    <property type="nucleotide sequence ID" value="NZ_JAPUBN010000021.1"/>
</dbReference>